<dbReference type="EMBL" id="JBBNFM010000001">
    <property type="protein sequence ID" value="MEQ2452470.1"/>
    <property type="molecule type" value="Genomic_DNA"/>
</dbReference>
<dbReference type="RefSeq" id="WP_349115486.1">
    <property type="nucleotide sequence ID" value="NZ_JBBNFM010000001.1"/>
</dbReference>
<comment type="caution">
    <text evidence="1">The sequence shown here is derived from an EMBL/GenBank/DDBJ whole genome shotgun (WGS) entry which is preliminary data.</text>
</comment>
<evidence type="ECO:0000313" key="1">
    <source>
        <dbReference type="EMBL" id="MEQ2452470.1"/>
    </source>
</evidence>
<name>A0ABV1EEN1_9FIRM</name>
<evidence type="ECO:0000313" key="2">
    <source>
        <dbReference type="Proteomes" id="UP001482186"/>
    </source>
</evidence>
<dbReference type="Proteomes" id="UP001482186">
    <property type="component" value="Unassembled WGS sequence"/>
</dbReference>
<evidence type="ECO:0008006" key="3">
    <source>
        <dbReference type="Google" id="ProtNLM"/>
    </source>
</evidence>
<sequence length="179" mass="21237">MPDIINSVKEEFINEYIRKIDTAIETYNATIGSNDEIFDLVIEISNVFENDIPNLQTSVLIRTGTEIRDANIVRAMLIKYLADNGIEYKGKGIEENVKEKRFWNSFIHWFETELPGLELLDGKYLRWDNWDGGMWFIELDYDHEFTLYRGTVYPSPLKNIDIGHIQWYYFDNKQKERAH</sequence>
<keyword evidence="2" id="KW-1185">Reference proteome</keyword>
<accession>A0ABV1EEN1</accession>
<proteinExistence type="predicted"/>
<organism evidence="1 2">
    <name type="scientific">Coprococcus ammoniilyticus</name>
    <dbReference type="NCBI Taxonomy" id="2981785"/>
    <lineage>
        <taxon>Bacteria</taxon>
        <taxon>Bacillati</taxon>
        <taxon>Bacillota</taxon>
        <taxon>Clostridia</taxon>
        <taxon>Lachnospirales</taxon>
        <taxon>Lachnospiraceae</taxon>
        <taxon>Coprococcus</taxon>
    </lineage>
</organism>
<protein>
    <recommendedName>
        <fullName evidence="3">DUF5348 domain-containing protein</fullName>
    </recommendedName>
</protein>
<reference evidence="1 2" key="1">
    <citation type="submission" date="2024-04" db="EMBL/GenBank/DDBJ databases">
        <title>Human intestinal bacterial collection.</title>
        <authorList>
            <person name="Pauvert C."/>
            <person name="Hitch T.C.A."/>
            <person name="Clavel T."/>
        </authorList>
    </citation>
    <scope>NUCLEOTIDE SEQUENCE [LARGE SCALE GENOMIC DNA]</scope>
    <source>
        <strain evidence="1 2">CLA-AA-H141</strain>
    </source>
</reference>
<gene>
    <name evidence="1" type="ORF">AAAT04_00215</name>
</gene>